<evidence type="ECO:0000313" key="4">
    <source>
        <dbReference type="Proteomes" id="UP000215902"/>
    </source>
</evidence>
<sequence length="753" mass="81053">MGYAPLLLLIVAIPSVVAKPVNLVSNASSEAKTSLASSSSAAPTTLPVATNSWSWQVTWRTPPIGHRFAAEPLVMDLNSDGADEIVLAGFDGAFSIIGAGDGRAEGLGAWPRFHHGEAHFAAPVRFDVDRDGEEELVFVSHSGGLHFYSQMGELKHENRLPSIRIPASWLSSPASAPSSSASSAQLIDSPASAASVPIVVTDSADSDYSSRDRRADGQFELLSPSVFATPLLCDCNADNLREEFVLGVSFVGERRLVSGLLLYSLSQRRPLLWHWLEHSWLSSAKPAYLLSAPLWARLLPEHSHYSLVIASASGRLFAHRFDAQANRFVSLIGFPVLLGSILHPPLLLSRLQPSNEKQHQQSPTTLSSSSSSSSGSINLIIVSDSSSASVSAIDARGHVIWSTGRLVPTKSQGASMTPLTALHRAGQLYAVGFVPNNVESGYSNSNHNSNVIIGRLHLISVFDGQLRTVDVRLRTPASEFLLSNSPHQHSLVEPMSRLTPFACQLKPSADRTHQLSSNAHRGTGDDAVTLLGGVDWLGRLATIDLSADLTEAGASLDFGLNATTALGLTGVNSQRTGLADLVVLTTEGRAVKLGYRLIDNTTGEDCDLQIQESLSIRIQGAPYIEQSGSTLILPILIHDLLNPNALLSVVYTVRVHIYNKAVLSLRYPRPGPHLMYFDAGSRPLKSQLLLELTTSADARSAQAQATLVANVNYVYELPFLLYLPVSLTLLLLLGQVFTVEDNLQLPFVARHSD</sequence>
<feature type="compositionally biased region" description="Polar residues" evidence="1">
    <location>
        <begin position="353"/>
        <end position="366"/>
    </location>
</feature>
<dbReference type="EMBL" id="NIVC01001826">
    <property type="protein sequence ID" value="PAA63651.1"/>
    <property type="molecule type" value="Genomic_DNA"/>
</dbReference>
<feature type="region of interest" description="Disordered" evidence="1">
    <location>
        <begin position="353"/>
        <end position="374"/>
    </location>
</feature>
<accession>A0A267EQ83</accession>
<reference evidence="3 4" key="1">
    <citation type="submission" date="2017-06" db="EMBL/GenBank/DDBJ databases">
        <title>A platform for efficient transgenesis in Macrostomum lignano, a flatworm model organism for stem cell research.</title>
        <authorList>
            <person name="Berezikov E."/>
        </authorList>
    </citation>
    <scope>NUCLEOTIDE SEQUENCE [LARGE SCALE GENOMIC DNA]</scope>
    <source>
        <strain evidence="3">DV1</strain>
        <tissue evidence="3">Whole organism</tissue>
    </source>
</reference>
<keyword evidence="2" id="KW-0732">Signal</keyword>
<evidence type="ECO:0008006" key="5">
    <source>
        <dbReference type="Google" id="ProtNLM"/>
    </source>
</evidence>
<dbReference type="SUPFAM" id="SSF69318">
    <property type="entry name" value="Integrin alpha N-terminal domain"/>
    <property type="match status" value="1"/>
</dbReference>
<name>A0A267EQ83_9PLAT</name>
<evidence type="ECO:0000313" key="3">
    <source>
        <dbReference type="EMBL" id="PAA63651.1"/>
    </source>
</evidence>
<feature type="chain" id="PRO_5013238450" description="Integrin_alpha2 domain-containing protein" evidence="2">
    <location>
        <begin position="19"/>
        <end position="753"/>
    </location>
</feature>
<comment type="caution">
    <text evidence="3">The sequence shown here is derived from an EMBL/GenBank/DDBJ whole genome shotgun (WGS) entry which is preliminary data.</text>
</comment>
<dbReference type="OrthoDB" id="200924at2759"/>
<dbReference type="Proteomes" id="UP000215902">
    <property type="component" value="Unassembled WGS sequence"/>
</dbReference>
<keyword evidence="4" id="KW-1185">Reference proteome</keyword>
<organism evidence="3 4">
    <name type="scientific">Macrostomum lignano</name>
    <dbReference type="NCBI Taxonomy" id="282301"/>
    <lineage>
        <taxon>Eukaryota</taxon>
        <taxon>Metazoa</taxon>
        <taxon>Spiralia</taxon>
        <taxon>Lophotrochozoa</taxon>
        <taxon>Platyhelminthes</taxon>
        <taxon>Rhabditophora</taxon>
        <taxon>Macrostomorpha</taxon>
        <taxon>Macrostomida</taxon>
        <taxon>Macrostomidae</taxon>
        <taxon>Macrostomum</taxon>
    </lineage>
</organism>
<feature type="signal peptide" evidence="2">
    <location>
        <begin position="1"/>
        <end position="18"/>
    </location>
</feature>
<evidence type="ECO:0000256" key="1">
    <source>
        <dbReference type="SAM" id="MobiDB-lite"/>
    </source>
</evidence>
<dbReference type="InterPro" id="IPR028994">
    <property type="entry name" value="Integrin_alpha_N"/>
</dbReference>
<proteinExistence type="predicted"/>
<dbReference type="STRING" id="282301.A0A267EQ83"/>
<protein>
    <recommendedName>
        <fullName evidence="5">Integrin_alpha2 domain-containing protein</fullName>
    </recommendedName>
</protein>
<gene>
    <name evidence="3" type="ORF">BOX15_Mlig033069g1</name>
</gene>
<evidence type="ECO:0000256" key="2">
    <source>
        <dbReference type="SAM" id="SignalP"/>
    </source>
</evidence>
<dbReference type="AlphaFoldDB" id="A0A267EQ83"/>